<dbReference type="Proteomes" id="UP001596364">
    <property type="component" value="Unassembled WGS sequence"/>
</dbReference>
<protein>
    <submittedName>
        <fullName evidence="1">Patatin-like phospholipase family protein</fullName>
    </submittedName>
</protein>
<dbReference type="EMBL" id="JBHSUS010000001">
    <property type="protein sequence ID" value="MFC6439720.1"/>
    <property type="molecule type" value="Genomic_DNA"/>
</dbReference>
<gene>
    <name evidence="1" type="ORF">ACFP85_06120</name>
</gene>
<organism evidence="1 2">
    <name type="scientific">Pseudobowmanella zhangzhouensis</name>
    <dbReference type="NCBI Taxonomy" id="1537679"/>
    <lineage>
        <taxon>Bacteria</taxon>
        <taxon>Pseudomonadati</taxon>
        <taxon>Pseudomonadota</taxon>
        <taxon>Gammaproteobacteria</taxon>
        <taxon>Alteromonadales</taxon>
        <taxon>Alteromonadaceae</taxon>
    </lineage>
</organism>
<dbReference type="InterPro" id="IPR016035">
    <property type="entry name" value="Acyl_Trfase/lysoPLipase"/>
</dbReference>
<evidence type="ECO:0000313" key="2">
    <source>
        <dbReference type="Proteomes" id="UP001596364"/>
    </source>
</evidence>
<proteinExistence type="predicted"/>
<name>A0ABW1XKD6_9ALTE</name>
<dbReference type="RefSeq" id="WP_131256611.1">
    <property type="nucleotide sequence ID" value="NZ_JBHSUS010000001.1"/>
</dbReference>
<accession>A0ABW1XKD6</accession>
<dbReference type="SUPFAM" id="SSF52151">
    <property type="entry name" value="FabD/lysophospholipase-like"/>
    <property type="match status" value="1"/>
</dbReference>
<sequence>MAALQLMAGENALSQIREHGLRPALFDFMLGASGGPKWFVLAGLDRVIMPQFFAGRQKPLDILGSSAGSFRFACYAQRDPLAAINRLADHYSHTVYTDKPDRQEISEKGWALMDHFLGEHGAQEIASNPVVRAHFVVARSKGIIASERTPLQVTGLLASALANRVSRKTLDWFYHRHVFSSSHSTLQLDDPYQLAISQHTLTPENLPKALMASGSIPVVLEGVENIPDAPLGMYRDGGIIDYHFDMALSRPDSPQGLVLYPHFFDQPIPGWFDKSNKKRRPHRQSFERVLKLVPSAQFIASLPYGKIPDRKDFESLDATTRIKYWQTVLSESDRLGEEFMNLVEKQDVAHLIKPIDYCIG</sequence>
<reference evidence="2" key="1">
    <citation type="journal article" date="2019" name="Int. J. Syst. Evol. Microbiol.">
        <title>The Global Catalogue of Microorganisms (GCM) 10K type strain sequencing project: providing services to taxonomists for standard genome sequencing and annotation.</title>
        <authorList>
            <consortium name="The Broad Institute Genomics Platform"/>
            <consortium name="The Broad Institute Genome Sequencing Center for Infectious Disease"/>
            <person name="Wu L."/>
            <person name="Ma J."/>
        </authorList>
    </citation>
    <scope>NUCLEOTIDE SEQUENCE [LARGE SCALE GENOMIC DNA]</scope>
    <source>
        <strain evidence="2">CGMCC 1.16031</strain>
    </source>
</reference>
<evidence type="ECO:0000313" key="1">
    <source>
        <dbReference type="EMBL" id="MFC6439720.1"/>
    </source>
</evidence>
<comment type="caution">
    <text evidence="1">The sequence shown here is derived from an EMBL/GenBank/DDBJ whole genome shotgun (WGS) entry which is preliminary data.</text>
</comment>
<keyword evidence="2" id="KW-1185">Reference proteome</keyword>